<evidence type="ECO:0000313" key="3">
    <source>
        <dbReference type="EMBL" id="GJD43924.1"/>
    </source>
</evidence>
<feature type="compositionally biased region" description="Acidic residues" evidence="2">
    <location>
        <begin position="150"/>
        <end position="184"/>
    </location>
</feature>
<reference evidence="3 4" key="1">
    <citation type="journal article" date="2021" name="Front. Microbiol.">
        <title>Comprehensive Comparative Genomics and Phenotyping of Methylobacterium Species.</title>
        <authorList>
            <person name="Alessa O."/>
            <person name="Ogura Y."/>
            <person name="Fujitani Y."/>
            <person name="Takami H."/>
            <person name="Hayashi T."/>
            <person name="Sahin N."/>
            <person name="Tani A."/>
        </authorList>
    </citation>
    <scope>NUCLEOTIDE SEQUENCE [LARGE SCALE GENOMIC DNA]</scope>
    <source>
        <strain evidence="3 4">DSM 23679</strain>
    </source>
</reference>
<accession>A0ABQ4QGQ4</accession>
<evidence type="ECO:0000256" key="2">
    <source>
        <dbReference type="SAM" id="MobiDB-lite"/>
    </source>
</evidence>
<evidence type="ECO:0000256" key="1">
    <source>
        <dbReference type="SAM" id="Coils"/>
    </source>
</evidence>
<organism evidence="3 4">
    <name type="scientific">Methylobacterium cerastii</name>
    <dbReference type="NCBI Taxonomy" id="932741"/>
    <lineage>
        <taxon>Bacteria</taxon>
        <taxon>Pseudomonadati</taxon>
        <taxon>Pseudomonadota</taxon>
        <taxon>Alphaproteobacteria</taxon>
        <taxon>Hyphomicrobiales</taxon>
        <taxon>Methylobacteriaceae</taxon>
        <taxon>Methylobacterium</taxon>
    </lineage>
</organism>
<protein>
    <submittedName>
        <fullName evidence="3">Uncharacterized protein</fullName>
    </submittedName>
</protein>
<sequence length="184" mass="19187">MAEDHTITKALAEISQRRDLLQAEYERIGTELAKLQMAEGALRSIVENTPLDAVSVADGPARRNADRAASSGQPSTRGPRGPRANSAKGRLRALLESAGPQGLSTAQVAQRLPDVAPATLNAYLSTMASSGEAIRRGDFISIAKAAPSEADPESDAEDGDEDGDEDAAPADDADVEADEAPEAH</sequence>
<keyword evidence="4" id="KW-1185">Reference proteome</keyword>
<keyword evidence="1" id="KW-0175">Coiled coil</keyword>
<dbReference type="EMBL" id="BPQG01000025">
    <property type="protein sequence ID" value="GJD43924.1"/>
    <property type="molecule type" value="Genomic_DNA"/>
</dbReference>
<feature type="region of interest" description="Disordered" evidence="2">
    <location>
        <begin position="57"/>
        <end position="102"/>
    </location>
</feature>
<dbReference type="Proteomes" id="UP001055117">
    <property type="component" value="Unassembled WGS sequence"/>
</dbReference>
<comment type="caution">
    <text evidence="3">The sequence shown here is derived from an EMBL/GenBank/DDBJ whole genome shotgun (WGS) entry which is preliminary data.</text>
</comment>
<proteinExistence type="predicted"/>
<feature type="coiled-coil region" evidence="1">
    <location>
        <begin position="11"/>
        <end position="38"/>
    </location>
</feature>
<name>A0ABQ4QGQ4_9HYPH</name>
<dbReference type="RefSeq" id="WP_238271982.1">
    <property type="nucleotide sequence ID" value="NZ_BPQG01000025.1"/>
</dbReference>
<evidence type="ECO:0000313" key="4">
    <source>
        <dbReference type="Proteomes" id="UP001055117"/>
    </source>
</evidence>
<feature type="region of interest" description="Disordered" evidence="2">
    <location>
        <begin position="143"/>
        <end position="184"/>
    </location>
</feature>
<gene>
    <name evidence="3" type="ORF">AFCDBAGC_1785</name>
</gene>